<dbReference type="AlphaFoldDB" id="G3AAD6"/>
<keyword evidence="5" id="KW-0997">Cell inner membrane</keyword>
<dbReference type="PANTHER" id="PTHR43166:SF35">
    <property type="entry name" value="L-CYSTINE IMPORT ATP-BINDING PROTEIN TCYN"/>
    <property type="match status" value="1"/>
</dbReference>
<accession>G3AAD6</accession>
<dbReference type="Gene3D" id="3.40.50.300">
    <property type="entry name" value="P-loop containing nucleotide triphosphate hydrolases"/>
    <property type="match status" value="1"/>
</dbReference>
<keyword evidence="3" id="KW-0813">Transport</keyword>
<feature type="domain" description="ABC transporter" evidence="9">
    <location>
        <begin position="9"/>
        <end position="251"/>
    </location>
</feature>
<dbReference type="InterPro" id="IPR017871">
    <property type="entry name" value="ABC_transporter-like_CS"/>
</dbReference>
<dbReference type="FunFam" id="3.40.50.300:FF:000020">
    <property type="entry name" value="Amino acid ABC transporter ATP-binding component"/>
    <property type="match status" value="1"/>
</dbReference>
<dbReference type="PROSITE" id="PS50893">
    <property type="entry name" value="ABC_TRANSPORTER_2"/>
    <property type="match status" value="1"/>
</dbReference>
<dbReference type="PANTHER" id="PTHR43166">
    <property type="entry name" value="AMINO ACID IMPORT ATP-BINDING PROTEIN"/>
    <property type="match status" value="1"/>
</dbReference>
<dbReference type="SUPFAM" id="SSF52540">
    <property type="entry name" value="P-loop containing nucleoside triphosphate hydrolases"/>
    <property type="match status" value="1"/>
</dbReference>
<evidence type="ECO:0000256" key="5">
    <source>
        <dbReference type="ARBA" id="ARBA00022519"/>
    </source>
</evidence>
<reference evidence="10" key="2">
    <citation type="submission" date="2011-04" db="EMBL/GenBank/DDBJ databases">
        <authorList>
            <person name="Genoscope - CEA"/>
        </authorList>
    </citation>
    <scope>NUCLEOTIDE SEQUENCE</scope>
    <source>
        <strain evidence="10">R24</strain>
    </source>
</reference>
<sequence length="258" mass="28397">MNQQDTAAVEIRNLSKSFNGVEVLRDISLKVRKGQTVSILGPSGSGKSTMLRCINWLEQPDRGEILIAGERIGLQADGKTPMTGKALAHVRARTAMVFQGFNLWPHLTVLGNVIEAPIHVAKMPRRDATELGKELLEKVGMSHKCDAYPAMLSGGQKQRVAIARALAMQPEVILFDEPTSALDPELVGEVLAVMKTLANEGYTMVVVTHEMEFARRVSNEVVFIDKGVVVEHAEPEAFFTLSQSERVQQFLGRYTARS</sequence>
<proteinExistence type="inferred from homology"/>
<dbReference type="InterPro" id="IPR003593">
    <property type="entry name" value="AAA+_ATPase"/>
</dbReference>
<dbReference type="RefSeq" id="WP_197333290.1">
    <property type="nucleotide sequence ID" value="NZ_CP115945.1"/>
</dbReference>
<dbReference type="InterPro" id="IPR027417">
    <property type="entry name" value="P-loop_NTPase"/>
</dbReference>
<dbReference type="EMBL" id="FR854090">
    <property type="protein sequence ID" value="CCA87742.1"/>
    <property type="molecule type" value="Genomic_DNA"/>
</dbReference>
<keyword evidence="7" id="KW-0067">ATP-binding</keyword>
<evidence type="ECO:0000256" key="3">
    <source>
        <dbReference type="ARBA" id="ARBA00022448"/>
    </source>
</evidence>
<protein>
    <submittedName>
        <fullName evidence="10">High-affinity glutamine transport protein, ABC transporter, ATP binding component</fullName>
    </submittedName>
</protein>
<name>G3AAD6_9RALS</name>
<dbReference type="InterPro" id="IPR003439">
    <property type="entry name" value="ABC_transporter-like_ATP-bd"/>
</dbReference>
<dbReference type="GO" id="GO:0005886">
    <property type="term" value="C:plasma membrane"/>
    <property type="evidence" value="ECO:0007669"/>
    <property type="project" value="UniProtKB-SubCell"/>
</dbReference>
<gene>
    <name evidence="10" type="primary">glnQ</name>
    <name evidence="10" type="ORF">RALSY_mp10263</name>
</gene>
<keyword evidence="6" id="KW-0547">Nucleotide-binding</keyword>
<evidence type="ECO:0000256" key="6">
    <source>
        <dbReference type="ARBA" id="ARBA00022741"/>
    </source>
</evidence>
<dbReference type="InterPro" id="IPR050086">
    <property type="entry name" value="MetN_ABC_transporter-like"/>
</dbReference>
<dbReference type="GO" id="GO:0005524">
    <property type="term" value="F:ATP binding"/>
    <property type="evidence" value="ECO:0007669"/>
    <property type="project" value="UniProtKB-KW"/>
</dbReference>
<evidence type="ECO:0000256" key="7">
    <source>
        <dbReference type="ARBA" id="ARBA00022840"/>
    </source>
</evidence>
<organism evidence="10">
    <name type="scientific">Ralstonia syzygii R24</name>
    <dbReference type="NCBI Taxonomy" id="907261"/>
    <lineage>
        <taxon>Bacteria</taxon>
        <taxon>Pseudomonadati</taxon>
        <taxon>Pseudomonadota</taxon>
        <taxon>Betaproteobacteria</taxon>
        <taxon>Burkholderiales</taxon>
        <taxon>Burkholderiaceae</taxon>
        <taxon>Ralstonia</taxon>
        <taxon>Ralstonia solanacearum species complex</taxon>
    </lineage>
</organism>
<evidence type="ECO:0000256" key="4">
    <source>
        <dbReference type="ARBA" id="ARBA00022475"/>
    </source>
</evidence>
<dbReference type="InterPro" id="IPR030679">
    <property type="entry name" value="ABC_ATPase_HisP-typ"/>
</dbReference>
<evidence type="ECO:0000256" key="1">
    <source>
        <dbReference type="ARBA" id="ARBA00004202"/>
    </source>
</evidence>
<evidence type="ECO:0000256" key="2">
    <source>
        <dbReference type="ARBA" id="ARBA00005417"/>
    </source>
</evidence>
<dbReference type="Pfam" id="PF00005">
    <property type="entry name" value="ABC_tran"/>
    <property type="match status" value="1"/>
</dbReference>
<dbReference type="CDD" id="cd03262">
    <property type="entry name" value="ABC_HisP_GlnQ"/>
    <property type="match status" value="1"/>
</dbReference>
<evidence type="ECO:0000313" key="10">
    <source>
        <dbReference type="EMBL" id="CCA87742.1"/>
    </source>
</evidence>
<reference evidence="10" key="1">
    <citation type="journal article" date="2011" name="PLoS ONE">
        <title>Ralstonia syzygii, the Blood Disease Bacterium and some Asian R. solanacearum strains form a single genomic species despite divergent lifestyles.</title>
        <authorList>
            <person name="Remenant B."/>
            <person name="de Cambiaire J.C."/>
            <person name="Cellier G."/>
            <person name="Jacobs J.M."/>
            <person name="Mangenot S."/>
            <person name="Barbe V."/>
            <person name="Lajus A."/>
            <person name="Vallenet D."/>
            <person name="Medigue C."/>
            <person name="Fegan M."/>
            <person name="Allen C."/>
            <person name="Prior P."/>
        </authorList>
    </citation>
    <scope>NUCLEOTIDE SEQUENCE</scope>
    <source>
        <strain evidence="10">R24</strain>
    </source>
</reference>
<comment type="similarity">
    <text evidence="2">Belongs to the ABC transporter superfamily.</text>
</comment>
<dbReference type="SMART" id="SM00382">
    <property type="entry name" value="AAA"/>
    <property type="match status" value="1"/>
</dbReference>
<evidence type="ECO:0000256" key="8">
    <source>
        <dbReference type="ARBA" id="ARBA00023136"/>
    </source>
</evidence>
<dbReference type="PIRSF" id="PIRSF039085">
    <property type="entry name" value="ABC_ATPase_HisP"/>
    <property type="match status" value="1"/>
</dbReference>
<dbReference type="GO" id="GO:0015424">
    <property type="term" value="F:ABC-type amino acid transporter activity"/>
    <property type="evidence" value="ECO:0007669"/>
    <property type="project" value="InterPro"/>
</dbReference>
<dbReference type="PROSITE" id="PS00211">
    <property type="entry name" value="ABC_TRANSPORTER_1"/>
    <property type="match status" value="1"/>
</dbReference>
<evidence type="ECO:0000259" key="9">
    <source>
        <dbReference type="PROSITE" id="PS50893"/>
    </source>
</evidence>
<comment type="subcellular location">
    <subcellularLocation>
        <location evidence="1">Cell membrane</location>
        <topology evidence="1">Peripheral membrane protein</topology>
    </subcellularLocation>
</comment>
<dbReference type="GO" id="GO:0016887">
    <property type="term" value="F:ATP hydrolysis activity"/>
    <property type="evidence" value="ECO:0007669"/>
    <property type="project" value="InterPro"/>
</dbReference>
<keyword evidence="4" id="KW-1003">Cell membrane</keyword>
<keyword evidence="8" id="KW-0472">Membrane</keyword>